<organism evidence="1 2">
    <name type="scientific">Rhodococcus pseudokoreensis</name>
    <dbReference type="NCBI Taxonomy" id="2811421"/>
    <lineage>
        <taxon>Bacteria</taxon>
        <taxon>Bacillati</taxon>
        <taxon>Actinomycetota</taxon>
        <taxon>Actinomycetes</taxon>
        <taxon>Mycobacteriales</taxon>
        <taxon>Nocardiaceae</taxon>
        <taxon>Rhodococcus</taxon>
    </lineage>
</organism>
<gene>
    <name evidence="1" type="ORF">JWS13_31270</name>
</gene>
<dbReference type="RefSeq" id="WP_206009216.1">
    <property type="nucleotide sequence ID" value="NZ_CP070619.1"/>
</dbReference>
<dbReference type="EMBL" id="CP070619">
    <property type="protein sequence ID" value="QSE92764.1"/>
    <property type="molecule type" value="Genomic_DNA"/>
</dbReference>
<name>A0A974W7X1_9NOCA</name>
<evidence type="ECO:0000313" key="1">
    <source>
        <dbReference type="EMBL" id="QSE92764.1"/>
    </source>
</evidence>
<reference evidence="1 2" key="2">
    <citation type="journal article" date="2022" name="Arch. Microbiol.">
        <title>Rhodococcus pseudokoreensis sp. nov. isolated from the rhizosphere of young M26 apple rootstocks.</title>
        <authorList>
            <person name="Kampfer P."/>
            <person name="Glaeser S.P."/>
            <person name="Blom J."/>
            <person name="Wolf J."/>
            <person name="Benning S."/>
            <person name="Schloter M."/>
            <person name="Neumann-Schaal M."/>
        </authorList>
    </citation>
    <scope>NUCLEOTIDE SEQUENCE [LARGE SCALE GENOMIC DNA]</scope>
    <source>
        <strain evidence="1 2">R79</strain>
    </source>
</reference>
<evidence type="ECO:0000313" key="2">
    <source>
        <dbReference type="Proteomes" id="UP000662986"/>
    </source>
</evidence>
<reference evidence="1 2" key="1">
    <citation type="journal article" date="2021" name="Microbiol. Resour. Announc.">
        <title>Complete Genome Sequences of Two Rhodococcus sp. Strains with Large and Linear Chromosomes, Isolated from Apple Rhizosphere.</title>
        <authorList>
            <person name="Benning S."/>
            <person name="Brugnone N."/>
            <person name="Siani R."/>
            <person name="Kublik S."/>
            <person name="Schloter M."/>
            <person name="Rad V."/>
        </authorList>
    </citation>
    <scope>NUCLEOTIDE SEQUENCE [LARGE SCALE GENOMIC DNA]</scope>
    <source>
        <strain evidence="1 2">R79</strain>
    </source>
</reference>
<dbReference type="Proteomes" id="UP000662986">
    <property type="component" value="Chromosome"/>
</dbReference>
<accession>A0A974W7X1</accession>
<proteinExistence type="predicted"/>
<protein>
    <submittedName>
        <fullName evidence="1">Uncharacterized protein</fullName>
    </submittedName>
</protein>
<keyword evidence="2" id="KW-1185">Reference proteome</keyword>
<sequence>MVHPPAEAILRQGQRVLDLPKFVTDATHAPELSRQLEETQRFIEIRRETFAARYGTQMSEDNLWLQGRTDEVTSLNQILLAITDGADQHGIRGARVRDQTD</sequence>